<proteinExistence type="predicted"/>
<feature type="transmembrane region" description="Helical" evidence="2">
    <location>
        <begin position="205"/>
        <end position="225"/>
    </location>
</feature>
<sequence length="383" mass="41035">MTSSRRTADSPASLLIIADPGLPTRRLRRIEDALAAQLDAELTGGVRLLTRTGTVRVRPDDTIDLGVAADLAPDEHTVDATILLTEMPRHAGGHPLVAETFADQRVAVISCPTLGVLFPRRLVRAVLACAARLLEAEEDRGADGAEDAAPRTDAETGRGSQHWNRWKRHPATGHLSLFAHTITGVPRTVLGMVAANDPWRTAPKLSSAMAAAAGVGAFGVFYSSIWQMSDALSTARLLSIGVLAVVLMTAWLLVSNRLWDRPAKERLSTVVVLYNASTVLTLLLCVLVLYAALVVLILLAGLVVIDPEFMASTLGTGRVGFTNYLDIAWMSAAMGVVAGALGSSFDSQTDLRRLTHGQRERQRRLTEESREGSDGAARGTHRG</sequence>
<evidence type="ECO:0000256" key="1">
    <source>
        <dbReference type="SAM" id="MobiDB-lite"/>
    </source>
</evidence>
<keyword evidence="2" id="KW-0812">Transmembrane</keyword>
<feature type="compositionally biased region" description="Basic and acidic residues" evidence="1">
    <location>
        <begin position="139"/>
        <end position="156"/>
    </location>
</feature>
<protein>
    <submittedName>
        <fullName evidence="3">Uncharacterized protein</fullName>
    </submittedName>
</protein>
<feature type="compositionally biased region" description="Basic and acidic residues" evidence="1">
    <location>
        <begin position="352"/>
        <end position="373"/>
    </location>
</feature>
<keyword evidence="2" id="KW-1133">Transmembrane helix</keyword>
<evidence type="ECO:0000313" key="3">
    <source>
        <dbReference type="EMBL" id="QQC58623.1"/>
    </source>
</evidence>
<dbReference type="Proteomes" id="UP000595221">
    <property type="component" value="Chromosome"/>
</dbReference>
<keyword evidence="2" id="KW-0472">Membrane</keyword>
<feature type="transmembrane region" description="Helical" evidence="2">
    <location>
        <begin position="324"/>
        <end position="345"/>
    </location>
</feature>
<dbReference type="AlphaFoldDB" id="A0A7T4T3P3"/>
<gene>
    <name evidence="3" type="ORF">I6H58_06375</name>
</gene>
<feature type="transmembrane region" description="Helical" evidence="2">
    <location>
        <begin position="237"/>
        <end position="259"/>
    </location>
</feature>
<dbReference type="RefSeq" id="WP_198489694.1">
    <property type="nucleotide sequence ID" value="NZ_CP066078.1"/>
</dbReference>
<name>A0A7T4T3P3_9MICC</name>
<organism evidence="3 4">
    <name type="scientific">Rothia kristinae</name>
    <dbReference type="NCBI Taxonomy" id="37923"/>
    <lineage>
        <taxon>Bacteria</taxon>
        <taxon>Bacillati</taxon>
        <taxon>Actinomycetota</taxon>
        <taxon>Actinomycetes</taxon>
        <taxon>Micrococcales</taxon>
        <taxon>Micrococcaceae</taxon>
        <taxon>Rothia</taxon>
    </lineage>
</organism>
<feature type="region of interest" description="Disordered" evidence="1">
    <location>
        <begin position="139"/>
        <end position="165"/>
    </location>
</feature>
<dbReference type="EMBL" id="CP066078">
    <property type="protein sequence ID" value="QQC58623.1"/>
    <property type="molecule type" value="Genomic_DNA"/>
</dbReference>
<evidence type="ECO:0000313" key="4">
    <source>
        <dbReference type="Proteomes" id="UP000595221"/>
    </source>
</evidence>
<feature type="transmembrane region" description="Helical" evidence="2">
    <location>
        <begin position="271"/>
        <end position="304"/>
    </location>
</feature>
<feature type="region of interest" description="Disordered" evidence="1">
    <location>
        <begin position="352"/>
        <end position="383"/>
    </location>
</feature>
<evidence type="ECO:0000256" key="2">
    <source>
        <dbReference type="SAM" id="Phobius"/>
    </source>
</evidence>
<reference evidence="3 4" key="1">
    <citation type="submission" date="2020-12" db="EMBL/GenBank/DDBJ databases">
        <title>FDA dAtabase for Regulatory Grade micrObial Sequences (FDA-ARGOS): Supporting development and validation of Infectious Disease Dx tests.</title>
        <authorList>
            <person name="Sproer C."/>
            <person name="Gronow S."/>
            <person name="Severitt S."/>
            <person name="Schroder I."/>
            <person name="Tallon L."/>
            <person name="Sadzewicz L."/>
            <person name="Zhao X."/>
            <person name="Boylan J."/>
            <person name="Ott S."/>
            <person name="Bowen H."/>
            <person name="Vavikolanu K."/>
            <person name="Mehta A."/>
            <person name="Aluvathingal J."/>
            <person name="Nadendla S."/>
            <person name="Lowell S."/>
            <person name="Myers T."/>
            <person name="Yan Y."/>
            <person name="Sichtig H."/>
        </authorList>
    </citation>
    <scope>NUCLEOTIDE SEQUENCE [LARGE SCALE GENOMIC DNA]</scope>
    <source>
        <strain evidence="3 4">FDAARGOS_1001</strain>
    </source>
</reference>
<accession>A0A7T4T3P3</accession>